<accession>A0A420NNK1</accession>
<name>A0A420NNK1_FUSOX</name>
<evidence type="ECO:0000313" key="3">
    <source>
        <dbReference type="Proteomes" id="UP000285084"/>
    </source>
</evidence>
<keyword evidence="1" id="KW-0732">Signal</keyword>
<protein>
    <submittedName>
        <fullName evidence="2">Uncharacterized protein</fullName>
    </submittedName>
</protein>
<gene>
    <name evidence="2" type="ORF">BFJ69_g3442</name>
</gene>
<evidence type="ECO:0000256" key="1">
    <source>
        <dbReference type="SAM" id="SignalP"/>
    </source>
</evidence>
<sequence>MLVSQSLLSLGSIFSSVTTLPGCGEVNVFYTGLPGRHTYVTQQGYDAALVEAQIFNHTRQLREAGYNVRAVWRGPEIPGTEMSKHMKDVHWNVAGIGFGVRGSQISDVITLFEETLDIYREEAPDAKYVFNYNPLTFLWDTSRFAMGRVLKWHDSTRASDDGLGFQYVESRITMGR</sequence>
<feature type="chain" id="PRO_5019338642" evidence="1">
    <location>
        <begin position="20"/>
        <end position="176"/>
    </location>
</feature>
<evidence type="ECO:0000313" key="2">
    <source>
        <dbReference type="EMBL" id="RKK81834.1"/>
    </source>
</evidence>
<dbReference type="VEuPathDB" id="FungiDB:FOXG_21896"/>
<dbReference type="VEuPathDB" id="FungiDB:FOMG_05911"/>
<proteinExistence type="predicted"/>
<dbReference type="VEuPathDB" id="FungiDB:FOC4_g10004307"/>
<dbReference type="Proteomes" id="UP000285084">
    <property type="component" value="Unassembled WGS sequence"/>
</dbReference>
<dbReference type="VEuPathDB" id="FungiDB:FOIG_02506"/>
<reference evidence="2 3" key="1">
    <citation type="journal article" date="2018" name="Sci. Rep.">
        <title>Characterisation of pathogen-specific regions and novel effector candidates in Fusarium oxysporum f. sp. cepae.</title>
        <authorList>
            <person name="Armitage A.D."/>
            <person name="Taylor A."/>
            <person name="Sobczyk M.K."/>
            <person name="Baxter L."/>
            <person name="Greenfield B.P."/>
            <person name="Bates H.J."/>
            <person name="Wilson F."/>
            <person name="Jackson A.C."/>
            <person name="Ott S."/>
            <person name="Harrison R.J."/>
            <person name="Clarkson J.P."/>
        </authorList>
    </citation>
    <scope>NUCLEOTIDE SEQUENCE [LARGE SCALE GENOMIC DNA]</scope>
    <source>
        <strain evidence="2 3">Fo_A13</strain>
    </source>
</reference>
<dbReference type="EMBL" id="MRCX01000020">
    <property type="protein sequence ID" value="RKK81834.1"/>
    <property type="molecule type" value="Genomic_DNA"/>
</dbReference>
<comment type="caution">
    <text evidence="2">The sequence shown here is derived from an EMBL/GenBank/DDBJ whole genome shotgun (WGS) entry which is preliminary data.</text>
</comment>
<organism evidence="2 3">
    <name type="scientific">Fusarium oxysporum</name>
    <name type="common">Fusarium vascular wilt</name>
    <dbReference type="NCBI Taxonomy" id="5507"/>
    <lineage>
        <taxon>Eukaryota</taxon>
        <taxon>Fungi</taxon>
        <taxon>Dikarya</taxon>
        <taxon>Ascomycota</taxon>
        <taxon>Pezizomycotina</taxon>
        <taxon>Sordariomycetes</taxon>
        <taxon>Hypocreomycetidae</taxon>
        <taxon>Hypocreales</taxon>
        <taxon>Nectriaceae</taxon>
        <taxon>Fusarium</taxon>
        <taxon>Fusarium oxysporum species complex</taxon>
    </lineage>
</organism>
<feature type="signal peptide" evidence="1">
    <location>
        <begin position="1"/>
        <end position="19"/>
    </location>
</feature>
<dbReference type="VEuPathDB" id="FungiDB:HZS61_009221"/>
<dbReference type="AlphaFoldDB" id="A0A420NNK1"/>